<evidence type="ECO:0000256" key="2">
    <source>
        <dbReference type="ARBA" id="ARBA00009695"/>
    </source>
</evidence>
<dbReference type="PANTHER" id="PTHR33602">
    <property type="entry name" value="REGULATORY PROTEIN RECX FAMILY PROTEIN"/>
    <property type="match status" value="1"/>
</dbReference>
<dbReference type="Pfam" id="PF21981">
    <property type="entry name" value="RecX_HTH3"/>
    <property type="match status" value="2"/>
</dbReference>
<dbReference type="RefSeq" id="WP_151574870.1">
    <property type="nucleotide sequence ID" value="NZ_WBOT01000004.1"/>
</dbReference>
<feature type="domain" description="RecX third three-helical" evidence="7">
    <location>
        <begin position="159"/>
        <end position="206"/>
    </location>
</feature>
<dbReference type="InterPro" id="IPR036388">
    <property type="entry name" value="WH-like_DNA-bd_sf"/>
</dbReference>
<organism evidence="9 10">
    <name type="scientific">Bacillus mesophilum</name>
    <dbReference type="NCBI Taxonomy" id="1071718"/>
    <lineage>
        <taxon>Bacteria</taxon>
        <taxon>Bacillati</taxon>
        <taxon>Bacillota</taxon>
        <taxon>Bacilli</taxon>
        <taxon>Bacillales</taxon>
        <taxon>Bacillaceae</taxon>
        <taxon>Bacillus</taxon>
    </lineage>
</organism>
<dbReference type="InterPro" id="IPR053924">
    <property type="entry name" value="RecX_HTH_2nd"/>
</dbReference>
<dbReference type="GO" id="GO:0005737">
    <property type="term" value="C:cytoplasm"/>
    <property type="evidence" value="ECO:0007669"/>
    <property type="project" value="UniProtKB-SubCell"/>
</dbReference>
<accession>A0A7V7RKW2</accession>
<evidence type="ECO:0000313" key="10">
    <source>
        <dbReference type="Proteomes" id="UP000441354"/>
    </source>
</evidence>
<evidence type="ECO:0000256" key="1">
    <source>
        <dbReference type="ARBA" id="ARBA00004496"/>
    </source>
</evidence>
<dbReference type="Pfam" id="PF21982">
    <property type="entry name" value="RecX_HTH1"/>
    <property type="match status" value="1"/>
</dbReference>
<feature type="domain" description="RecX third three-helical" evidence="7">
    <location>
        <begin position="216"/>
        <end position="263"/>
    </location>
</feature>
<name>A0A7V7RKW2_9BACI</name>
<dbReference type="InterPro" id="IPR003783">
    <property type="entry name" value="Regulatory_RecX"/>
</dbReference>
<comment type="subcellular location">
    <subcellularLocation>
        <location evidence="1 5">Cytoplasm</location>
    </subcellularLocation>
</comment>
<proteinExistence type="inferred from homology"/>
<dbReference type="InterPro" id="IPR053926">
    <property type="entry name" value="RecX_HTH_1st"/>
</dbReference>
<protein>
    <recommendedName>
        <fullName evidence="3 5">Regulatory protein RecX</fullName>
    </recommendedName>
</protein>
<dbReference type="AlphaFoldDB" id="A0A7V7RKW2"/>
<keyword evidence="10" id="KW-1185">Reference proteome</keyword>
<reference evidence="9 10" key="1">
    <citation type="journal article" date="2014" name="Arch. Microbiol.">
        <title>Bacillus mesophilum sp. nov., strain IITR-54T, a novel 4-chlorobiphenyl dechlorinating bacterium.</title>
        <authorList>
            <person name="Manickam N."/>
            <person name="Singh N.K."/>
            <person name="Bajaj A."/>
            <person name="Kumar R.M."/>
            <person name="Kaur G."/>
            <person name="Kaur N."/>
            <person name="Bala M."/>
            <person name="Kumar A."/>
            <person name="Mayilraj S."/>
        </authorList>
    </citation>
    <scope>NUCLEOTIDE SEQUENCE [LARGE SCALE GENOMIC DNA]</scope>
    <source>
        <strain evidence="9 10">IITR-54</strain>
    </source>
</reference>
<comment type="function">
    <text evidence="5">Modulates RecA activity.</text>
</comment>
<evidence type="ECO:0000256" key="5">
    <source>
        <dbReference type="HAMAP-Rule" id="MF_01114"/>
    </source>
</evidence>
<dbReference type="Gene3D" id="1.10.10.10">
    <property type="entry name" value="Winged helix-like DNA-binding domain superfamily/Winged helix DNA-binding domain"/>
    <property type="match status" value="4"/>
</dbReference>
<dbReference type="InterPro" id="IPR053925">
    <property type="entry name" value="RecX_HTH_3rd"/>
</dbReference>
<feature type="domain" description="RecX second three-helical" evidence="6">
    <location>
        <begin position="112"/>
        <end position="153"/>
    </location>
</feature>
<dbReference type="NCBIfam" id="NF010733">
    <property type="entry name" value="PRK14135.1"/>
    <property type="match status" value="1"/>
</dbReference>
<dbReference type="HAMAP" id="MF_01114">
    <property type="entry name" value="RecX"/>
    <property type="match status" value="1"/>
</dbReference>
<evidence type="ECO:0000313" key="9">
    <source>
        <dbReference type="EMBL" id="KAB2332017.1"/>
    </source>
</evidence>
<evidence type="ECO:0000259" key="8">
    <source>
        <dbReference type="Pfam" id="PF21982"/>
    </source>
</evidence>
<comment type="caution">
    <text evidence="9">The sequence shown here is derived from an EMBL/GenBank/DDBJ whole genome shotgun (WGS) entry which is preliminary data.</text>
</comment>
<dbReference type="Proteomes" id="UP000441354">
    <property type="component" value="Unassembled WGS sequence"/>
</dbReference>
<gene>
    <name evidence="5 9" type="primary">recX</name>
    <name evidence="9" type="ORF">F7732_15270</name>
</gene>
<dbReference type="PANTHER" id="PTHR33602:SF1">
    <property type="entry name" value="REGULATORY PROTEIN RECX FAMILY PROTEIN"/>
    <property type="match status" value="1"/>
</dbReference>
<dbReference type="Pfam" id="PF02631">
    <property type="entry name" value="RecX_HTH2"/>
    <property type="match status" value="1"/>
</dbReference>
<feature type="domain" description="RecX first three-helical" evidence="8">
    <location>
        <begin position="67"/>
        <end position="105"/>
    </location>
</feature>
<comment type="similarity">
    <text evidence="2 5">Belongs to the RecX family.</text>
</comment>
<keyword evidence="4 5" id="KW-0963">Cytoplasm</keyword>
<evidence type="ECO:0000259" key="6">
    <source>
        <dbReference type="Pfam" id="PF02631"/>
    </source>
</evidence>
<dbReference type="EMBL" id="WBOT01000004">
    <property type="protein sequence ID" value="KAB2332017.1"/>
    <property type="molecule type" value="Genomic_DNA"/>
</dbReference>
<evidence type="ECO:0000256" key="3">
    <source>
        <dbReference type="ARBA" id="ARBA00018111"/>
    </source>
</evidence>
<sequence>MPVITKISIQKKNKDRYNIFTDDGSGEAYSFSVDEDVLIKHGLKKGMELDEFLLSEIGYHDDIRKSYNDAIGYLSRRMRSEYEVRTFLKGKEVDEAIIQETIHKLYDYSFLNDEEFALAFVRTQMNTTDKGRGLIRRELKEKGISDELIEKALEQFSYEDELETAIKLCEKNLRKNTKESTRIAKQKLEQVLSRKGFYSDIIKEAISASAPEKEEDEELAALRHQAEKASRKYRALPEFEYRQKMKQALARKGFSFDLIDKVLREEE</sequence>
<evidence type="ECO:0000256" key="4">
    <source>
        <dbReference type="ARBA" id="ARBA00022490"/>
    </source>
</evidence>
<dbReference type="OrthoDB" id="5421057at2"/>
<dbReference type="GO" id="GO:0006282">
    <property type="term" value="P:regulation of DNA repair"/>
    <property type="evidence" value="ECO:0007669"/>
    <property type="project" value="UniProtKB-UniRule"/>
</dbReference>
<evidence type="ECO:0000259" key="7">
    <source>
        <dbReference type="Pfam" id="PF21981"/>
    </source>
</evidence>